<evidence type="ECO:0000256" key="1">
    <source>
        <dbReference type="ARBA" id="ARBA00004651"/>
    </source>
</evidence>
<gene>
    <name evidence="13" type="ORF">LCGC14_1249230</name>
</gene>
<dbReference type="Pfam" id="PF00122">
    <property type="entry name" value="E1-E2_ATPase"/>
    <property type="match status" value="1"/>
</dbReference>
<evidence type="ECO:0000313" key="13">
    <source>
        <dbReference type="EMBL" id="KKM89384.1"/>
    </source>
</evidence>
<dbReference type="EMBL" id="LAZR01006824">
    <property type="protein sequence ID" value="KKM89384.1"/>
    <property type="molecule type" value="Genomic_DNA"/>
</dbReference>
<keyword evidence="4 11" id="KW-0812">Transmembrane</keyword>
<sequence length="898" mass="98212">MTKDRAYYQLSIDEALMALKTTDAKKGLSEDEASSRLEEYGSNDIVKAKIKSPWRIFLDQFLDFMIGLLLVAAIISAFIGEAVDTIAILVIVFLNAIIGFAQEFRAEKAMAEIRKLSAPSAMVRRDGELTKISATDVVPGDIVALSVGDIVPADMRLFEAASLNINESILTGEAQASEKITKSLTGEHLIAGDQVNMAFSGTQVVKGRGVGIVSATGMQTEVGKIAGLVQEEAIKTPLQKRLAVFGRTLVFVVLGIVSVIFVLGVLRGIDPSLMFLTAVSLAVAAVPEALPAVITISLALGAQKMVGQKALIRRLPAVETLGSVTYILSDKTGTLTKNKMIVERVYVDDRLLMVTGDGYVAEGQFKDAQNNIVDITSETTASLLMQASVLNNDAKITIESAGEEPKILGDPTEISLLVMAAKAGYLREKTEEKIPRINEIPFDSERKRMTTIHKLDKEGFISFTKGAFDMLTPNIISYVVDGQTKRLTDEKREELKNVSEKMAADGLRVLALAVKNYVEKPSSSEGIVEEELILIGIVGILDPPKEEAIKAVAMSKAAGIRPVMITGDHPETAKAIAKRLDIYKEGSILVTGQELAKMPLEELEKEVENVSVYARVSPEHKLKIAKALQDKHQIVAMTGDGVNDAPALKRADIGVAMGITGTDVSKEASDMVLLDDNYSTIVNAVKEGRRIYDNIKRFIKYSLTSNSGEIWVMFFAPFLGLPIPFLPIHILWINLVTDGFPGLALAVEPAEKDVMQRPPRPPRESIFARGMWHHLIWVGLLMAGVSLFSQGFFFLRGGPWQTVIFTVLALSQLGHAMAVRSDKQSLFKLGLFSNLALLWTVIITFLLQMAIIYVPFLNPIFRTEPLTFNELLFTLALSVIVFIAVEIEKAFLRRPSHK</sequence>
<dbReference type="Gene3D" id="2.70.150.10">
    <property type="entry name" value="Calcium-transporting ATPase, cytoplasmic transduction domain A"/>
    <property type="match status" value="1"/>
</dbReference>
<keyword evidence="7" id="KW-0460">Magnesium</keyword>
<dbReference type="Pfam" id="PF00690">
    <property type="entry name" value="Cation_ATPase_N"/>
    <property type="match status" value="1"/>
</dbReference>
<dbReference type="InterPro" id="IPR050510">
    <property type="entry name" value="Cation_transp_ATPase_P-type"/>
</dbReference>
<dbReference type="Gene3D" id="1.20.1110.10">
    <property type="entry name" value="Calcium-transporting ATPase, transmembrane domain"/>
    <property type="match status" value="2"/>
</dbReference>
<dbReference type="SFLD" id="SFLDG00002">
    <property type="entry name" value="C1.7:_P-type_atpase_like"/>
    <property type="match status" value="1"/>
</dbReference>
<dbReference type="SMART" id="SM00831">
    <property type="entry name" value="Cation_ATPase_N"/>
    <property type="match status" value="1"/>
</dbReference>
<keyword evidence="2" id="KW-1003">Cell membrane</keyword>
<keyword evidence="9 11" id="KW-1133">Transmembrane helix</keyword>
<dbReference type="SUPFAM" id="SSF81660">
    <property type="entry name" value="Metal cation-transporting ATPase, ATP-binding domain N"/>
    <property type="match status" value="1"/>
</dbReference>
<evidence type="ECO:0000256" key="3">
    <source>
        <dbReference type="ARBA" id="ARBA00022553"/>
    </source>
</evidence>
<dbReference type="InterPro" id="IPR018303">
    <property type="entry name" value="ATPase_P-typ_P_site"/>
</dbReference>
<dbReference type="NCBIfam" id="TIGR01494">
    <property type="entry name" value="ATPase_P-type"/>
    <property type="match status" value="2"/>
</dbReference>
<comment type="caution">
    <text evidence="13">The sequence shown here is derived from an EMBL/GenBank/DDBJ whole genome shotgun (WGS) entry which is preliminary data.</text>
</comment>
<dbReference type="FunFam" id="2.70.150.10:FF:000160">
    <property type="entry name" value="Sarcoplasmic/endoplasmic reticulum calcium ATPase 1"/>
    <property type="match status" value="1"/>
</dbReference>
<dbReference type="InterPro" id="IPR006068">
    <property type="entry name" value="ATPase_P-typ_cation-transptr_C"/>
</dbReference>
<evidence type="ECO:0000256" key="6">
    <source>
        <dbReference type="ARBA" id="ARBA00022840"/>
    </source>
</evidence>
<evidence type="ECO:0000259" key="12">
    <source>
        <dbReference type="SMART" id="SM00831"/>
    </source>
</evidence>
<feature type="transmembrane region" description="Helical" evidence="11">
    <location>
        <begin position="831"/>
        <end position="854"/>
    </location>
</feature>
<dbReference type="InterPro" id="IPR023299">
    <property type="entry name" value="ATPase_P-typ_cyto_dom_N"/>
</dbReference>
<keyword evidence="3" id="KW-0597">Phosphoprotein</keyword>
<dbReference type="GO" id="GO:0005524">
    <property type="term" value="F:ATP binding"/>
    <property type="evidence" value="ECO:0007669"/>
    <property type="project" value="UniProtKB-KW"/>
</dbReference>
<feature type="transmembrane region" description="Helical" evidence="11">
    <location>
        <begin position="86"/>
        <end position="104"/>
    </location>
</feature>
<keyword evidence="5" id="KW-0547">Nucleotide-binding</keyword>
<protein>
    <recommendedName>
        <fullName evidence="12">Cation-transporting P-type ATPase N-terminal domain-containing protein</fullName>
    </recommendedName>
</protein>
<dbReference type="InterPro" id="IPR023214">
    <property type="entry name" value="HAD_sf"/>
</dbReference>
<dbReference type="SUPFAM" id="SSF81665">
    <property type="entry name" value="Calcium ATPase, transmembrane domain M"/>
    <property type="match status" value="1"/>
</dbReference>
<dbReference type="Pfam" id="PF00689">
    <property type="entry name" value="Cation_ATPase_C"/>
    <property type="match status" value="1"/>
</dbReference>
<dbReference type="GO" id="GO:0005886">
    <property type="term" value="C:plasma membrane"/>
    <property type="evidence" value="ECO:0007669"/>
    <property type="project" value="UniProtKB-SubCell"/>
</dbReference>
<dbReference type="InterPro" id="IPR004014">
    <property type="entry name" value="ATPase_P-typ_cation-transptr_N"/>
</dbReference>
<dbReference type="InterPro" id="IPR036412">
    <property type="entry name" value="HAD-like_sf"/>
</dbReference>
<dbReference type="PROSITE" id="PS00154">
    <property type="entry name" value="ATPASE_E1_E2"/>
    <property type="match status" value="1"/>
</dbReference>
<dbReference type="Gene3D" id="3.40.1110.10">
    <property type="entry name" value="Calcium-transporting ATPase, cytoplasmic domain N"/>
    <property type="match status" value="1"/>
</dbReference>
<dbReference type="InterPro" id="IPR044492">
    <property type="entry name" value="P_typ_ATPase_HD_dom"/>
</dbReference>
<keyword evidence="6" id="KW-0067">ATP-binding</keyword>
<dbReference type="PANTHER" id="PTHR43294:SF21">
    <property type="entry name" value="CATION TRANSPORTING ATPASE"/>
    <property type="match status" value="1"/>
</dbReference>
<feature type="transmembrane region" description="Helical" evidence="11">
    <location>
        <begin position="61"/>
        <end position="80"/>
    </location>
</feature>
<comment type="subcellular location">
    <subcellularLocation>
        <location evidence="1">Cell membrane</location>
        <topology evidence="1">Multi-pass membrane protein</topology>
    </subcellularLocation>
</comment>
<dbReference type="GO" id="GO:0016887">
    <property type="term" value="F:ATP hydrolysis activity"/>
    <property type="evidence" value="ECO:0007669"/>
    <property type="project" value="InterPro"/>
</dbReference>
<evidence type="ECO:0000256" key="9">
    <source>
        <dbReference type="ARBA" id="ARBA00022989"/>
    </source>
</evidence>
<reference evidence="13" key="1">
    <citation type="journal article" date="2015" name="Nature">
        <title>Complex archaea that bridge the gap between prokaryotes and eukaryotes.</title>
        <authorList>
            <person name="Spang A."/>
            <person name="Saw J.H."/>
            <person name="Jorgensen S.L."/>
            <person name="Zaremba-Niedzwiedzka K."/>
            <person name="Martijn J."/>
            <person name="Lind A.E."/>
            <person name="van Eijk R."/>
            <person name="Schleper C."/>
            <person name="Guy L."/>
            <person name="Ettema T.J."/>
        </authorList>
    </citation>
    <scope>NUCLEOTIDE SEQUENCE</scope>
</reference>
<evidence type="ECO:0000256" key="7">
    <source>
        <dbReference type="ARBA" id="ARBA00022842"/>
    </source>
</evidence>
<feature type="domain" description="Cation-transporting P-type ATPase N-terminal" evidence="12">
    <location>
        <begin position="6"/>
        <end position="81"/>
    </location>
</feature>
<evidence type="ECO:0000256" key="8">
    <source>
        <dbReference type="ARBA" id="ARBA00022967"/>
    </source>
</evidence>
<evidence type="ECO:0000256" key="5">
    <source>
        <dbReference type="ARBA" id="ARBA00022741"/>
    </source>
</evidence>
<dbReference type="PRINTS" id="PR00119">
    <property type="entry name" value="CATATPASE"/>
</dbReference>
<dbReference type="SFLD" id="SFLDF00027">
    <property type="entry name" value="p-type_atpase"/>
    <property type="match status" value="1"/>
</dbReference>
<proteinExistence type="predicted"/>
<dbReference type="SUPFAM" id="SSF81653">
    <property type="entry name" value="Calcium ATPase, transduction domain A"/>
    <property type="match status" value="1"/>
</dbReference>
<dbReference type="SUPFAM" id="SSF56784">
    <property type="entry name" value="HAD-like"/>
    <property type="match status" value="1"/>
</dbReference>
<evidence type="ECO:0000256" key="10">
    <source>
        <dbReference type="ARBA" id="ARBA00023136"/>
    </source>
</evidence>
<dbReference type="InterPro" id="IPR059000">
    <property type="entry name" value="ATPase_P-type_domA"/>
</dbReference>
<dbReference type="InterPro" id="IPR008250">
    <property type="entry name" value="ATPase_P-typ_transduc_dom_A_sf"/>
</dbReference>
<feature type="transmembrane region" description="Helical" evidence="11">
    <location>
        <begin position="771"/>
        <end position="794"/>
    </location>
</feature>
<feature type="transmembrane region" description="Helical" evidence="11">
    <location>
        <begin position="244"/>
        <end position="266"/>
    </location>
</feature>
<name>A0A0F9L3F5_9ZZZZ</name>
<organism evidence="13">
    <name type="scientific">marine sediment metagenome</name>
    <dbReference type="NCBI Taxonomy" id="412755"/>
    <lineage>
        <taxon>unclassified sequences</taxon>
        <taxon>metagenomes</taxon>
        <taxon>ecological metagenomes</taxon>
    </lineage>
</organism>
<dbReference type="Pfam" id="PF13246">
    <property type="entry name" value="Cation_ATPase"/>
    <property type="match status" value="1"/>
</dbReference>
<dbReference type="InterPro" id="IPR001757">
    <property type="entry name" value="P_typ_ATPase"/>
</dbReference>
<feature type="transmembrane region" description="Helical" evidence="11">
    <location>
        <begin position="272"/>
        <end position="300"/>
    </location>
</feature>
<dbReference type="AlphaFoldDB" id="A0A0F9L3F5"/>
<dbReference type="PRINTS" id="PR00120">
    <property type="entry name" value="HATPASE"/>
</dbReference>
<dbReference type="InterPro" id="IPR023298">
    <property type="entry name" value="ATPase_P-typ_TM_dom_sf"/>
</dbReference>
<evidence type="ECO:0000256" key="2">
    <source>
        <dbReference type="ARBA" id="ARBA00022475"/>
    </source>
</evidence>
<evidence type="ECO:0000256" key="4">
    <source>
        <dbReference type="ARBA" id="ARBA00022692"/>
    </source>
</evidence>
<dbReference type="FunFam" id="3.40.50.1000:FF:000028">
    <property type="entry name" value="Calcium-transporting P-type ATPase, putative"/>
    <property type="match status" value="1"/>
</dbReference>
<feature type="transmembrane region" description="Helical" evidence="11">
    <location>
        <begin position="866"/>
        <end position="885"/>
    </location>
</feature>
<dbReference type="CDD" id="cd02089">
    <property type="entry name" value="P-type_ATPase_Ca_prok"/>
    <property type="match status" value="1"/>
</dbReference>
<dbReference type="PANTHER" id="PTHR43294">
    <property type="entry name" value="SODIUM/POTASSIUM-TRANSPORTING ATPASE SUBUNIT ALPHA"/>
    <property type="match status" value="1"/>
</dbReference>
<keyword evidence="10 11" id="KW-0472">Membrane</keyword>
<keyword evidence="8" id="KW-1278">Translocase</keyword>
<accession>A0A0F9L3F5</accession>
<dbReference type="Gene3D" id="3.40.50.1000">
    <property type="entry name" value="HAD superfamily/HAD-like"/>
    <property type="match status" value="1"/>
</dbReference>
<dbReference type="SFLD" id="SFLDS00003">
    <property type="entry name" value="Haloacid_Dehalogenase"/>
    <property type="match status" value="1"/>
</dbReference>
<evidence type="ECO:0000256" key="11">
    <source>
        <dbReference type="SAM" id="Phobius"/>
    </source>
</evidence>